<evidence type="ECO:0008006" key="3">
    <source>
        <dbReference type="Google" id="ProtNLM"/>
    </source>
</evidence>
<dbReference type="OrthoDB" id="3256367at2759"/>
<name>A0A8H7CL99_9AGAR</name>
<comment type="caution">
    <text evidence="1">The sequence shown here is derived from an EMBL/GenBank/DDBJ whole genome shotgun (WGS) entry which is preliminary data.</text>
</comment>
<keyword evidence="2" id="KW-1185">Reference proteome</keyword>
<dbReference type="Proteomes" id="UP000620124">
    <property type="component" value="Unassembled WGS sequence"/>
</dbReference>
<proteinExistence type="predicted"/>
<accession>A0A8H7CL99</accession>
<evidence type="ECO:0000313" key="1">
    <source>
        <dbReference type="EMBL" id="KAF7340122.1"/>
    </source>
</evidence>
<dbReference type="EMBL" id="JACAZI010000019">
    <property type="protein sequence ID" value="KAF7340122.1"/>
    <property type="molecule type" value="Genomic_DNA"/>
</dbReference>
<dbReference type="AlphaFoldDB" id="A0A8H7CL99"/>
<organism evidence="1 2">
    <name type="scientific">Mycena venus</name>
    <dbReference type="NCBI Taxonomy" id="2733690"/>
    <lineage>
        <taxon>Eukaryota</taxon>
        <taxon>Fungi</taxon>
        <taxon>Dikarya</taxon>
        <taxon>Basidiomycota</taxon>
        <taxon>Agaricomycotina</taxon>
        <taxon>Agaricomycetes</taxon>
        <taxon>Agaricomycetidae</taxon>
        <taxon>Agaricales</taxon>
        <taxon>Marasmiineae</taxon>
        <taxon>Mycenaceae</taxon>
        <taxon>Mycena</taxon>
    </lineage>
</organism>
<gene>
    <name evidence="1" type="ORF">MVEN_01930600</name>
</gene>
<sequence length="128" mass="14155">MSLSACFLPVEIWTQIHALACTDDGSAGRALSLVSKDWRTISAPFKLQSIALVGPKPILRFICLLESTEESLRNVQSLFIGCPNLRLVSNSRVYLDLARERALGMDFTDQLFPELGITSFTHTGPDSR</sequence>
<evidence type="ECO:0000313" key="2">
    <source>
        <dbReference type="Proteomes" id="UP000620124"/>
    </source>
</evidence>
<reference evidence="1" key="1">
    <citation type="submission" date="2020-05" db="EMBL/GenBank/DDBJ databases">
        <title>Mycena genomes resolve the evolution of fungal bioluminescence.</title>
        <authorList>
            <person name="Tsai I.J."/>
        </authorList>
    </citation>
    <scope>NUCLEOTIDE SEQUENCE</scope>
    <source>
        <strain evidence="1">CCC161011</strain>
    </source>
</reference>
<protein>
    <recommendedName>
        <fullName evidence="3">F-box domain-containing protein</fullName>
    </recommendedName>
</protein>